<feature type="domain" description="Integrase catalytic" evidence="1">
    <location>
        <begin position="1"/>
        <end position="79"/>
    </location>
</feature>
<reference evidence="2" key="1">
    <citation type="submission" date="2024-06" db="EMBL/GenBank/DDBJ databases">
        <authorList>
            <person name="Dussert Y."/>
            <person name="Peccoud J."/>
            <person name="Pigeault R."/>
        </authorList>
    </citation>
    <scope>NUCLEOTIDE SEQUENCE</scope>
    <source>
        <strain evidence="2">WArc</strain>
    </source>
</reference>
<dbReference type="RefSeq" id="WP_238580427.1">
    <property type="nucleotide sequence ID" value="NZ_CP157942.1"/>
</dbReference>
<evidence type="ECO:0000313" key="2">
    <source>
        <dbReference type="EMBL" id="XBS67546.1"/>
    </source>
</evidence>
<dbReference type="InterPro" id="IPR012337">
    <property type="entry name" value="RNaseH-like_sf"/>
</dbReference>
<gene>
    <name evidence="2" type="ORF">ABLO99_02590</name>
</gene>
<dbReference type="InterPro" id="IPR036397">
    <property type="entry name" value="RNaseH_sf"/>
</dbReference>
<dbReference type="Pfam" id="PF13683">
    <property type="entry name" value="rve_3"/>
    <property type="match status" value="1"/>
</dbReference>
<sequence length="83" mass="10116">MCLVEWKIKFRPIKPFSPHLNGKVERAQRTDLDEFYSSVNIKDPELQIKLRGWEEYYNKQRSHSTLQGKTPWQRTRKYNSLFK</sequence>
<dbReference type="Gene3D" id="3.30.420.10">
    <property type="entry name" value="Ribonuclease H-like superfamily/Ribonuclease H"/>
    <property type="match status" value="1"/>
</dbReference>
<organism evidence="2">
    <name type="scientific">Wolbachia endosymbiont of Armadillidium arcangelii</name>
    <dbReference type="NCBI Taxonomy" id="3158571"/>
    <lineage>
        <taxon>Bacteria</taxon>
        <taxon>Pseudomonadati</taxon>
        <taxon>Pseudomonadota</taxon>
        <taxon>Alphaproteobacteria</taxon>
        <taxon>Rickettsiales</taxon>
        <taxon>Anaplasmataceae</taxon>
        <taxon>Wolbachieae</taxon>
        <taxon>Wolbachia</taxon>
    </lineage>
</organism>
<dbReference type="AlphaFoldDB" id="A0AAU7Q5S3"/>
<dbReference type="EMBL" id="CP157942">
    <property type="protein sequence ID" value="XBS67546.1"/>
    <property type="molecule type" value="Genomic_DNA"/>
</dbReference>
<dbReference type="GO" id="GO:0003676">
    <property type="term" value="F:nucleic acid binding"/>
    <property type="evidence" value="ECO:0007669"/>
    <property type="project" value="InterPro"/>
</dbReference>
<proteinExistence type="predicted"/>
<dbReference type="SUPFAM" id="SSF53098">
    <property type="entry name" value="Ribonuclease H-like"/>
    <property type="match status" value="1"/>
</dbReference>
<accession>A0AAU7Q5S3</accession>
<dbReference type="GO" id="GO:0015074">
    <property type="term" value="P:DNA integration"/>
    <property type="evidence" value="ECO:0007669"/>
    <property type="project" value="InterPro"/>
</dbReference>
<evidence type="ECO:0000259" key="1">
    <source>
        <dbReference type="PROSITE" id="PS50994"/>
    </source>
</evidence>
<name>A0AAU7Q5S3_9RICK</name>
<protein>
    <submittedName>
        <fullName evidence="2">Integrase core domain-containing protein</fullName>
    </submittedName>
</protein>
<dbReference type="InterPro" id="IPR001584">
    <property type="entry name" value="Integrase_cat-core"/>
</dbReference>
<dbReference type="PROSITE" id="PS50994">
    <property type="entry name" value="INTEGRASE"/>
    <property type="match status" value="1"/>
</dbReference>